<dbReference type="Proteomes" id="UP000245489">
    <property type="component" value="Unassembled WGS sequence"/>
</dbReference>
<dbReference type="OrthoDB" id="941322at2"/>
<gene>
    <name evidence="1" type="ORF">LV89_00294</name>
</gene>
<dbReference type="RefSeq" id="WP_109741075.1">
    <property type="nucleotide sequence ID" value="NZ_QGGO01000001.1"/>
</dbReference>
<proteinExistence type="predicted"/>
<organism evidence="1 2">
    <name type="scientific">Arcicella aurantiaca</name>
    <dbReference type="NCBI Taxonomy" id="591202"/>
    <lineage>
        <taxon>Bacteria</taxon>
        <taxon>Pseudomonadati</taxon>
        <taxon>Bacteroidota</taxon>
        <taxon>Cytophagia</taxon>
        <taxon>Cytophagales</taxon>
        <taxon>Flectobacillaceae</taxon>
        <taxon>Arcicella</taxon>
    </lineage>
</organism>
<dbReference type="AlphaFoldDB" id="A0A316EHB3"/>
<dbReference type="EMBL" id="QGGO01000001">
    <property type="protein sequence ID" value="PWK29454.1"/>
    <property type="molecule type" value="Genomic_DNA"/>
</dbReference>
<sequence>MEKSNFREWTLEKVELTFGLVQVSEMDALETLLSYEFTPNEHQIYNLTELSKNYIEHGGDDWNEIELENKLISPVIVASGIDNKKFAYFLERELSTTIDEYELSGKVDGMIATGFRSPRMPYFCLNEYKRGTDPYGDPRGQALIAMLVAQKLNNNGSQNAERPIYGSYIIGRNWYFMALVGKEYAISKDFSCVDDEIFDIFRILKSLRVQIEKIL</sequence>
<comment type="caution">
    <text evidence="1">The sequence shown here is derived from an EMBL/GenBank/DDBJ whole genome shotgun (WGS) entry which is preliminary data.</text>
</comment>
<name>A0A316EHB3_9BACT</name>
<evidence type="ECO:0000313" key="2">
    <source>
        <dbReference type="Proteomes" id="UP000245489"/>
    </source>
</evidence>
<evidence type="ECO:0000313" key="1">
    <source>
        <dbReference type="EMBL" id="PWK29454.1"/>
    </source>
</evidence>
<reference evidence="1 2" key="1">
    <citation type="submission" date="2018-05" db="EMBL/GenBank/DDBJ databases">
        <title>Genomic Encyclopedia of Archaeal and Bacterial Type Strains, Phase II (KMG-II): from individual species to whole genera.</title>
        <authorList>
            <person name="Goeker M."/>
        </authorList>
    </citation>
    <scope>NUCLEOTIDE SEQUENCE [LARGE SCALE GENOMIC DNA]</scope>
    <source>
        <strain evidence="1 2">DSM 22214</strain>
    </source>
</reference>
<keyword evidence="2" id="KW-1185">Reference proteome</keyword>
<protein>
    <submittedName>
        <fullName evidence="1">Uncharacterized protein</fullName>
    </submittedName>
</protein>
<accession>A0A316EHB3</accession>